<dbReference type="EMBL" id="OX596111">
    <property type="protein sequence ID" value="CAN0373190.1"/>
    <property type="molecule type" value="Genomic_DNA"/>
</dbReference>
<protein>
    <submittedName>
        <fullName evidence="1">Uncharacterized protein</fullName>
    </submittedName>
</protein>
<dbReference type="Proteomes" id="UP001162501">
    <property type="component" value="Chromosome 27"/>
</dbReference>
<evidence type="ECO:0000313" key="2">
    <source>
        <dbReference type="Proteomes" id="UP001162501"/>
    </source>
</evidence>
<sequence length="72" mass="7829">MEVSERGESGTPFHSDKSEPCSRGLLSDLRHSKARTRPRSAASRQNAASPARGVEKLLDAGPKRTKNLRGID</sequence>
<organism evidence="1 2">
    <name type="scientific">Rangifer tarandus platyrhynchus</name>
    <name type="common">Svalbard reindeer</name>
    <dbReference type="NCBI Taxonomy" id="3082113"/>
    <lineage>
        <taxon>Eukaryota</taxon>
        <taxon>Metazoa</taxon>
        <taxon>Chordata</taxon>
        <taxon>Craniata</taxon>
        <taxon>Vertebrata</taxon>
        <taxon>Euteleostomi</taxon>
        <taxon>Mammalia</taxon>
        <taxon>Eutheria</taxon>
        <taxon>Laurasiatheria</taxon>
        <taxon>Artiodactyla</taxon>
        <taxon>Ruminantia</taxon>
        <taxon>Pecora</taxon>
        <taxon>Cervidae</taxon>
        <taxon>Odocoileinae</taxon>
        <taxon>Rangifer</taxon>
    </lineage>
</organism>
<reference evidence="1" key="1">
    <citation type="submission" date="2023-05" db="EMBL/GenBank/DDBJ databases">
        <authorList>
            <consortium name="ELIXIR-Norway"/>
        </authorList>
    </citation>
    <scope>NUCLEOTIDE SEQUENCE</scope>
</reference>
<reference evidence="1" key="2">
    <citation type="submission" date="2025-03" db="EMBL/GenBank/DDBJ databases">
        <authorList>
            <consortium name="ELIXIR-Norway"/>
            <consortium name="Elixir Norway"/>
        </authorList>
    </citation>
    <scope>NUCLEOTIDE SEQUENCE</scope>
</reference>
<proteinExistence type="predicted"/>
<accession>A0AC59ZCJ7</accession>
<evidence type="ECO:0000313" key="1">
    <source>
        <dbReference type="EMBL" id="CAN0373190.1"/>
    </source>
</evidence>
<gene>
    <name evidence="1" type="ORF">MRATA1EN22A_LOCUS16845</name>
</gene>
<name>A0AC59ZCJ7_RANTA</name>